<keyword evidence="3 4" id="KW-0440">LIM domain</keyword>
<evidence type="ECO:0000313" key="9">
    <source>
        <dbReference type="Proteomes" id="UP000183832"/>
    </source>
</evidence>
<proteinExistence type="predicted"/>
<dbReference type="Pfam" id="PF15949">
    <property type="entry name" value="DUF4757"/>
    <property type="match status" value="1"/>
</dbReference>
<feature type="region of interest" description="Disordered" evidence="6">
    <location>
        <begin position="772"/>
        <end position="820"/>
    </location>
</feature>
<dbReference type="PANTHER" id="PTHR15551:SF3">
    <property type="entry name" value="LIM AND CALPONIN HOMOLOGY DOMAINS-CONTAINING PROTEIN 1"/>
    <property type="match status" value="1"/>
</dbReference>
<evidence type="ECO:0000256" key="2">
    <source>
        <dbReference type="ARBA" id="ARBA00022833"/>
    </source>
</evidence>
<feature type="domain" description="LIM zinc-binding" evidence="7">
    <location>
        <begin position="1208"/>
        <end position="1275"/>
    </location>
</feature>
<keyword evidence="2 4" id="KW-0862">Zinc</keyword>
<dbReference type="STRING" id="568069.A0A1J1HZR1"/>
<feature type="compositionally biased region" description="Pro residues" evidence="6">
    <location>
        <begin position="1026"/>
        <end position="1035"/>
    </location>
</feature>
<protein>
    <submittedName>
        <fullName evidence="8">CLUMA_CG005279, isoform A</fullName>
    </submittedName>
</protein>
<feature type="compositionally biased region" description="Polar residues" evidence="6">
    <location>
        <begin position="1005"/>
        <end position="1021"/>
    </location>
</feature>
<organism evidence="8 9">
    <name type="scientific">Clunio marinus</name>
    <dbReference type="NCBI Taxonomy" id="568069"/>
    <lineage>
        <taxon>Eukaryota</taxon>
        <taxon>Metazoa</taxon>
        <taxon>Ecdysozoa</taxon>
        <taxon>Arthropoda</taxon>
        <taxon>Hexapoda</taxon>
        <taxon>Insecta</taxon>
        <taxon>Pterygota</taxon>
        <taxon>Neoptera</taxon>
        <taxon>Endopterygota</taxon>
        <taxon>Diptera</taxon>
        <taxon>Nematocera</taxon>
        <taxon>Chironomoidea</taxon>
        <taxon>Chironomidae</taxon>
        <taxon>Clunio</taxon>
    </lineage>
</organism>
<dbReference type="EMBL" id="CVRI01000021">
    <property type="protein sequence ID" value="CRK91625.1"/>
    <property type="molecule type" value="Genomic_DNA"/>
</dbReference>
<dbReference type="GO" id="GO:0051893">
    <property type="term" value="P:regulation of focal adhesion assembly"/>
    <property type="evidence" value="ECO:0007669"/>
    <property type="project" value="TreeGrafter"/>
</dbReference>
<dbReference type="Proteomes" id="UP000183832">
    <property type="component" value="Unassembled WGS sequence"/>
</dbReference>
<feature type="region of interest" description="Disordered" evidence="6">
    <location>
        <begin position="987"/>
        <end position="1044"/>
    </location>
</feature>
<feature type="compositionally biased region" description="Basic and acidic residues" evidence="6">
    <location>
        <begin position="154"/>
        <end position="164"/>
    </location>
</feature>
<feature type="compositionally biased region" description="Low complexity" evidence="6">
    <location>
        <begin position="224"/>
        <end position="236"/>
    </location>
</feature>
<dbReference type="GO" id="GO:0046872">
    <property type="term" value="F:metal ion binding"/>
    <property type="evidence" value="ECO:0007669"/>
    <property type="project" value="UniProtKB-KW"/>
</dbReference>
<keyword evidence="5" id="KW-0175">Coiled coil</keyword>
<feature type="region of interest" description="Disordered" evidence="6">
    <location>
        <begin position="141"/>
        <end position="239"/>
    </location>
</feature>
<dbReference type="Gene3D" id="2.10.110.10">
    <property type="entry name" value="Cysteine Rich Protein"/>
    <property type="match status" value="1"/>
</dbReference>
<dbReference type="GO" id="GO:0001725">
    <property type="term" value="C:stress fiber"/>
    <property type="evidence" value="ECO:0007669"/>
    <property type="project" value="TreeGrafter"/>
</dbReference>
<feature type="compositionally biased region" description="Basic and acidic residues" evidence="6">
    <location>
        <begin position="21"/>
        <end position="50"/>
    </location>
</feature>
<dbReference type="SMART" id="SM00132">
    <property type="entry name" value="LIM"/>
    <property type="match status" value="1"/>
</dbReference>
<evidence type="ECO:0000256" key="5">
    <source>
        <dbReference type="SAM" id="Coils"/>
    </source>
</evidence>
<dbReference type="AlphaFoldDB" id="A0A1J1HZR1"/>
<name>A0A1J1HZR1_9DIPT</name>
<evidence type="ECO:0000256" key="4">
    <source>
        <dbReference type="PROSITE-ProRule" id="PRU00125"/>
    </source>
</evidence>
<dbReference type="Pfam" id="PF00412">
    <property type="entry name" value="LIM"/>
    <property type="match status" value="1"/>
</dbReference>
<feature type="compositionally biased region" description="Polar residues" evidence="6">
    <location>
        <begin position="987"/>
        <end position="996"/>
    </location>
</feature>
<evidence type="ECO:0000256" key="6">
    <source>
        <dbReference type="SAM" id="MobiDB-lite"/>
    </source>
</evidence>
<sequence>MPSPSTDAMDTSSQYSSCETLDSHRSSECDEKSEVNGNDGHRPSKKVSVEHTEYIQKERITRAAPPKPAYNPMQFVAIKPSNLFQTAQEQLKKAEEIRKAKEVNRKEEPEDWQNNLDNWKSSRRKRVEHIIDRVVEVKKLEEEEHDRNRRKSKTFNELREERGSRSKLSSLAIYPEEDSSIDMSGLKASSEANDDSSDISKINSDNHQDDVDKNQPNDTKANDDAINNNNNNSNGNFHSTALIKDVIHKTPTMMHREVQQNTEIEERMTVDLASKTYTMSVSTKTTTATTKPPSIRSSFESRERDYTYDDAIEDYKSRVSKTTKLDLPKVDIHKRRELFEKETKDDAVVGNGNISTSAAASKLGTEIVSIKDRISSLRNNLATTTISASPPKKVELPTTTKLKDRLSSLQLSSPVDEPKRNPVEAQFKNIQEVKNEFETKQQQQHPNHNTNNNNVNVKLVVNDDNESLGSTDREDSGIQTTDVSCAVSQADEQTEQHIDEFQHVIEEKITKLNDNELVVKETADQVKEKEVTKDEAEDVETIDDESSVIEEALDMAFKMIDNENEAEPEPNEQTSVELVGNSNLQHNLEGQIYQNVQGTNSVDTKENIIKTEPHYQVPRSREPYYEIPKKPLPIPVYENVELMFPASSDSSRFSMAESNESFGIDDGTEMVFPIDQSKYLIMEPPKEKPPPLPAQEQVELSHDDQLDNFKRINSTKRIKKEIRNKRSSFLGIEGQEFDDYAFEMSIAPPPDMQALLQEEKRLEKQLYEKVGLYQNSDNGESRDSGLSDNHSRQSSEPSSTSSEVEQTMGEMSSGILMSEQRGNFKSYTVNEDDNRMKTLEEQISKQEKYSNYHHHHDSFDDDHQEVLRVEQLLLQIEQQELKRQRENLILRKNLARRELDEGVKMLMTNNPSSLSLQDLNNVSNAMLTNGNSHYENINNHHHHHMHPIQQHQTLSSTSYQINDYRKSMPNLQEFSNGWNSNGHQVYQQQLSTSPAVPSSYPYSDGLTTTSSKSEMQLNHNNLVPKPYQPPAPPPTSTTHHHSNNVYNNMTRHALMQISAVPKPKLTNDWVQYRKSEPVKPSINSHWLIQEAEQRRIEQMNNVRSNGVAANGNSKKPLPESVIQTLTQRVQNMGLGVNVNKRYTIFDSKQMPPIVQPPSQTPLLMVSHKQPQPTSNMIHNPLSPSQQPPLPPVPILPPQLDVLSVSSKKLCSYCNHELGSGAAMIIENLGLFYHIDCFKCSVCQTPISDGNIHGTDVRVRNSRLHCHNCFSNEEGVKFSCV</sequence>
<feature type="compositionally biased region" description="Polar residues" evidence="6">
    <location>
        <begin position="1"/>
        <end position="20"/>
    </location>
</feature>
<dbReference type="PANTHER" id="PTHR15551">
    <property type="entry name" value="LIM DOMAIN ONLY 7"/>
    <property type="match status" value="1"/>
</dbReference>
<reference evidence="8 9" key="1">
    <citation type="submission" date="2015-04" db="EMBL/GenBank/DDBJ databases">
        <authorList>
            <person name="Syromyatnikov M.Y."/>
            <person name="Popov V.N."/>
        </authorList>
    </citation>
    <scope>NUCLEOTIDE SEQUENCE [LARGE SCALE GENOMIC DNA]</scope>
</reference>
<dbReference type="PROSITE" id="PS50023">
    <property type="entry name" value="LIM_DOMAIN_2"/>
    <property type="match status" value="1"/>
</dbReference>
<feature type="compositionally biased region" description="Basic and acidic residues" evidence="6">
    <location>
        <begin position="204"/>
        <end position="223"/>
    </location>
</feature>
<feature type="coiled-coil region" evidence="5">
    <location>
        <begin position="829"/>
        <end position="898"/>
    </location>
</feature>
<dbReference type="InterPro" id="IPR031865">
    <property type="entry name" value="DUF4757"/>
</dbReference>
<dbReference type="OrthoDB" id="15627at2759"/>
<feature type="region of interest" description="Disordered" evidence="6">
    <location>
        <begin position="1"/>
        <end position="50"/>
    </location>
</feature>
<keyword evidence="1 4" id="KW-0479">Metal-binding</keyword>
<dbReference type="CDD" id="cd08368">
    <property type="entry name" value="LIM"/>
    <property type="match status" value="1"/>
</dbReference>
<evidence type="ECO:0000259" key="7">
    <source>
        <dbReference type="PROSITE" id="PS50023"/>
    </source>
</evidence>
<evidence type="ECO:0000313" key="8">
    <source>
        <dbReference type="EMBL" id="CRK91625.1"/>
    </source>
</evidence>
<feature type="compositionally biased region" description="Low complexity" evidence="6">
    <location>
        <begin position="794"/>
        <end position="805"/>
    </location>
</feature>
<feature type="region of interest" description="Disordered" evidence="6">
    <location>
        <begin position="283"/>
        <end position="302"/>
    </location>
</feature>
<gene>
    <name evidence="8" type="ORF">CLUMA_CG005279</name>
</gene>
<dbReference type="InterPro" id="IPR001781">
    <property type="entry name" value="Znf_LIM"/>
</dbReference>
<evidence type="ECO:0000256" key="3">
    <source>
        <dbReference type="ARBA" id="ARBA00023038"/>
    </source>
</evidence>
<evidence type="ECO:0000256" key="1">
    <source>
        <dbReference type="ARBA" id="ARBA00022723"/>
    </source>
</evidence>
<feature type="compositionally biased region" description="Basic and acidic residues" evidence="6">
    <location>
        <begin position="779"/>
        <end position="793"/>
    </location>
</feature>
<dbReference type="GO" id="GO:0051496">
    <property type="term" value="P:positive regulation of stress fiber assembly"/>
    <property type="evidence" value="ECO:0007669"/>
    <property type="project" value="TreeGrafter"/>
</dbReference>
<keyword evidence="9" id="KW-1185">Reference proteome</keyword>
<dbReference type="GO" id="GO:0032034">
    <property type="term" value="F:myosin II head/neck binding"/>
    <property type="evidence" value="ECO:0007669"/>
    <property type="project" value="TreeGrafter"/>
</dbReference>
<dbReference type="PROSITE" id="PS00478">
    <property type="entry name" value="LIM_DOMAIN_1"/>
    <property type="match status" value="1"/>
</dbReference>
<accession>A0A1J1HZR1</accession>